<dbReference type="PIRSF" id="PIRSF001123">
    <property type="entry name" value="PepA_GA"/>
    <property type="match status" value="1"/>
</dbReference>
<dbReference type="InterPro" id="IPR023367">
    <property type="entry name" value="Peptidase_M42_dom2"/>
</dbReference>
<evidence type="ECO:0000313" key="9">
    <source>
        <dbReference type="EMBL" id="HDS10020.1"/>
    </source>
</evidence>
<evidence type="ECO:0000256" key="2">
    <source>
        <dbReference type="ARBA" id="ARBA00022438"/>
    </source>
</evidence>
<feature type="active site" description="Proton acceptor" evidence="7">
    <location>
        <position position="173"/>
    </location>
</feature>
<feature type="binding site" evidence="8">
    <location>
        <position position="30"/>
    </location>
    <ligand>
        <name>Zn(2+)</name>
        <dbReference type="ChEBI" id="CHEBI:29105"/>
        <label>1</label>
    </ligand>
</feature>
<evidence type="ECO:0000256" key="4">
    <source>
        <dbReference type="ARBA" id="ARBA00022723"/>
    </source>
</evidence>
<sequence length="327" mass="35122">MYADEAFIDSLGNVIAIKKGGDKKFMVAAHMDEIGLVVKFIDDKGFIRFTPVGGWNERILPGTRVKIKGRNGWVPGVIGVKPPHLMKPEEAKQVLEIKDLYIDVGASSRDEVLSLGIENGSPIVLDVTTMRLFGSRVTGKAFDDRSGLTVALKSFADSEPRDVSFVLVATVQEEVGLKGAKTSAYGVSPDVALALDVTTANDVPGVDPQDAVVKLGAGPAVKIMDGPAGRGMIANQRVLELLKKVASERNIPIQAEVLPGGTTDASIIQLNKDGVPAGVISIPSRYIHSGVEMIDLKDLENAYKLLLGFYESLTPFWIDSVKLQKIK</sequence>
<feature type="binding site" evidence="8">
    <location>
        <position position="143"/>
    </location>
    <ligand>
        <name>Zn(2+)</name>
        <dbReference type="ChEBI" id="CHEBI:29105"/>
        <label>2</label>
    </ligand>
</feature>
<dbReference type="Gene3D" id="2.40.30.40">
    <property type="entry name" value="Peptidase M42, domain 2"/>
    <property type="match status" value="1"/>
</dbReference>
<feature type="binding site" evidence="8">
    <location>
        <position position="143"/>
    </location>
    <ligand>
        <name>Zn(2+)</name>
        <dbReference type="ChEBI" id="CHEBI:29105"/>
        <label>1</label>
    </ligand>
</feature>
<comment type="caution">
    <text evidence="9">The sequence shown here is derived from an EMBL/GenBank/DDBJ whole genome shotgun (WGS) entry which is preliminary data.</text>
</comment>
<dbReference type="PANTHER" id="PTHR32481">
    <property type="entry name" value="AMINOPEPTIDASE"/>
    <property type="match status" value="1"/>
</dbReference>
<keyword evidence="4 8" id="KW-0479">Metal-binding</keyword>
<dbReference type="AlphaFoldDB" id="A0A7C1E1T3"/>
<gene>
    <name evidence="9" type="ORF">ENO04_00120</name>
</gene>
<dbReference type="PANTHER" id="PTHR32481:SF0">
    <property type="entry name" value="AMINOPEPTIDASE YPDE-RELATED"/>
    <property type="match status" value="1"/>
</dbReference>
<proteinExistence type="inferred from homology"/>
<protein>
    <submittedName>
        <fullName evidence="9">M42 family peptidase</fullName>
    </submittedName>
</protein>
<dbReference type="InterPro" id="IPR051464">
    <property type="entry name" value="Peptidase_M42_aminopept"/>
</dbReference>
<dbReference type="SUPFAM" id="SSF101821">
    <property type="entry name" value="Aminopeptidase/glucanase lid domain"/>
    <property type="match status" value="1"/>
</dbReference>
<dbReference type="Gene3D" id="3.40.630.10">
    <property type="entry name" value="Zn peptidases"/>
    <property type="match status" value="1"/>
</dbReference>
<reference evidence="9" key="1">
    <citation type="journal article" date="2020" name="mSystems">
        <title>Genome- and Community-Level Interaction Insights into Carbon Utilization and Element Cycling Functions of Hydrothermarchaeota in Hydrothermal Sediment.</title>
        <authorList>
            <person name="Zhou Z."/>
            <person name="Liu Y."/>
            <person name="Xu W."/>
            <person name="Pan J."/>
            <person name="Luo Z.H."/>
            <person name="Li M."/>
        </authorList>
    </citation>
    <scope>NUCLEOTIDE SEQUENCE [LARGE SCALE GENOMIC DNA]</scope>
    <source>
        <strain evidence="9">SpSt-123</strain>
    </source>
</reference>
<dbReference type="GO" id="GO:0006508">
    <property type="term" value="P:proteolysis"/>
    <property type="evidence" value="ECO:0007669"/>
    <property type="project" value="UniProtKB-KW"/>
</dbReference>
<accession>A0A7C1E1T3</accession>
<feature type="binding site" evidence="8">
    <location>
        <position position="174"/>
    </location>
    <ligand>
        <name>Zn(2+)</name>
        <dbReference type="ChEBI" id="CHEBI:29105"/>
        <label>2</label>
    </ligand>
</feature>
<dbReference type="Pfam" id="PF05343">
    <property type="entry name" value="Peptidase_M42"/>
    <property type="match status" value="1"/>
</dbReference>
<organism evidence="9">
    <name type="scientific">Fervidicoccus fontis</name>
    <dbReference type="NCBI Taxonomy" id="683846"/>
    <lineage>
        <taxon>Archaea</taxon>
        <taxon>Thermoproteota</taxon>
        <taxon>Thermoprotei</taxon>
        <taxon>Fervidicoccales</taxon>
        <taxon>Fervidicoccaceae</taxon>
        <taxon>Fervidicoccus</taxon>
    </lineage>
</organism>
<evidence type="ECO:0000256" key="1">
    <source>
        <dbReference type="ARBA" id="ARBA00006272"/>
    </source>
</evidence>
<evidence type="ECO:0000256" key="5">
    <source>
        <dbReference type="ARBA" id="ARBA00022801"/>
    </source>
</evidence>
<evidence type="ECO:0000256" key="6">
    <source>
        <dbReference type="PIRNR" id="PIRNR001123"/>
    </source>
</evidence>
<evidence type="ECO:0000256" key="7">
    <source>
        <dbReference type="PIRSR" id="PIRSR001123-1"/>
    </source>
</evidence>
<dbReference type="CDD" id="cd05656">
    <property type="entry name" value="M42_Frv"/>
    <property type="match status" value="1"/>
</dbReference>
<dbReference type="GO" id="GO:0004177">
    <property type="term" value="F:aminopeptidase activity"/>
    <property type="evidence" value="ECO:0007669"/>
    <property type="project" value="UniProtKB-UniRule"/>
</dbReference>
<dbReference type="InterPro" id="IPR008007">
    <property type="entry name" value="Peptidase_M42"/>
</dbReference>
<dbReference type="GO" id="GO:0046872">
    <property type="term" value="F:metal ion binding"/>
    <property type="evidence" value="ECO:0007669"/>
    <property type="project" value="UniProtKB-UniRule"/>
</dbReference>
<feature type="binding site" evidence="8">
    <location>
        <position position="288"/>
    </location>
    <ligand>
        <name>Zn(2+)</name>
        <dbReference type="ChEBI" id="CHEBI:29105"/>
        <label>2</label>
    </ligand>
</feature>
<dbReference type="EMBL" id="DSDY01000006">
    <property type="protein sequence ID" value="HDS10020.1"/>
    <property type="molecule type" value="Genomic_DNA"/>
</dbReference>
<keyword evidence="2" id="KW-0031">Aminopeptidase</keyword>
<evidence type="ECO:0000256" key="3">
    <source>
        <dbReference type="ARBA" id="ARBA00022670"/>
    </source>
</evidence>
<keyword evidence="5" id="KW-0378">Hydrolase</keyword>
<dbReference type="SUPFAM" id="SSF53187">
    <property type="entry name" value="Zn-dependent exopeptidases"/>
    <property type="match status" value="1"/>
</dbReference>
<comment type="similarity">
    <text evidence="1 6">Belongs to the peptidase M42 family.</text>
</comment>
<feature type="binding site" evidence="8">
    <location>
        <position position="196"/>
    </location>
    <ligand>
        <name>Zn(2+)</name>
        <dbReference type="ChEBI" id="CHEBI:29105"/>
        <label>1</label>
    </ligand>
</feature>
<comment type="cofactor">
    <cofactor evidence="8">
        <name>a divalent metal cation</name>
        <dbReference type="ChEBI" id="CHEBI:60240"/>
    </cofactor>
    <text evidence="8">Binds 2 divalent metal cations per subunit.</text>
</comment>
<name>A0A7C1E1T3_9CREN</name>
<evidence type="ECO:0000256" key="8">
    <source>
        <dbReference type="PIRSR" id="PIRSR001123-2"/>
    </source>
</evidence>
<keyword evidence="3" id="KW-0645">Protease</keyword>